<keyword evidence="2 8" id="KW-0812">Transmembrane</keyword>
<evidence type="ECO:0000256" key="6">
    <source>
        <dbReference type="ARBA" id="ARBA00023136"/>
    </source>
</evidence>
<dbReference type="FunFam" id="3.30.200.20:FF:000489">
    <property type="entry name" value="Inactive receptor-like serine/threonine-protein kinase"/>
    <property type="match status" value="1"/>
</dbReference>
<keyword evidence="5 8" id="KW-1133">Transmembrane helix</keyword>
<dbReference type="GO" id="GO:0005524">
    <property type="term" value="F:ATP binding"/>
    <property type="evidence" value="ECO:0007669"/>
    <property type="project" value="InterPro"/>
</dbReference>
<evidence type="ECO:0000256" key="4">
    <source>
        <dbReference type="ARBA" id="ARBA00022737"/>
    </source>
</evidence>
<reference evidence="11" key="2">
    <citation type="submission" date="2021-02" db="EMBL/GenBank/DDBJ databases">
        <authorList>
            <person name="Kimball J.A."/>
            <person name="Haas M.W."/>
            <person name="Macchietto M."/>
            <person name="Kono T."/>
            <person name="Duquette J."/>
            <person name="Shao M."/>
        </authorList>
    </citation>
    <scope>NUCLEOTIDE SEQUENCE</scope>
    <source>
        <tissue evidence="11">Fresh leaf tissue</tissue>
    </source>
</reference>
<feature type="chain" id="PRO_5035284764" description="Protein kinase domain-containing protein" evidence="9">
    <location>
        <begin position="35"/>
        <end position="712"/>
    </location>
</feature>
<dbReference type="Pfam" id="PF07714">
    <property type="entry name" value="PK_Tyr_Ser-Thr"/>
    <property type="match status" value="1"/>
</dbReference>
<accession>A0A8J5VM50</accession>
<protein>
    <recommendedName>
        <fullName evidence="10">Protein kinase domain-containing protein</fullName>
    </recommendedName>
</protein>
<dbReference type="InterPro" id="IPR001611">
    <property type="entry name" value="Leu-rich_rpt"/>
</dbReference>
<dbReference type="Proteomes" id="UP000729402">
    <property type="component" value="Unassembled WGS sequence"/>
</dbReference>
<dbReference type="InterPro" id="IPR000719">
    <property type="entry name" value="Prot_kinase_dom"/>
</dbReference>
<dbReference type="GO" id="GO:0004672">
    <property type="term" value="F:protein kinase activity"/>
    <property type="evidence" value="ECO:0007669"/>
    <property type="project" value="InterPro"/>
</dbReference>
<evidence type="ECO:0000256" key="7">
    <source>
        <dbReference type="ARBA" id="ARBA00046288"/>
    </source>
</evidence>
<name>A0A8J5VM50_ZIZPA</name>
<dbReference type="AlphaFoldDB" id="A0A8J5VM50"/>
<dbReference type="OrthoDB" id="291737at2759"/>
<dbReference type="PANTHER" id="PTHR46084">
    <property type="entry name" value="PROTEIN MALE DISCOVERER 2"/>
    <property type="match status" value="1"/>
</dbReference>
<organism evidence="11 12">
    <name type="scientific">Zizania palustris</name>
    <name type="common">Northern wild rice</name>
    <dbReference type="NCBI Taxonomy" id="103762"/>
    <lineage>
        <taxon>Eukaryota</taxon>
        <taxon>Viridiplantae</taxon>
        <taxon>Streptophyta</taxon>
        <taxon>Embryophyta</taxon>
        <taxon>Tracheophyta</taxon>
        <taxon>Spermatophyta</taxon>
        <taxon>Magnoliopsida</taxon>
        <taxon>Liliopsida</taxon>
        <taxon>Poales</taxon>
        <taxon>Poaceae</taxon>
        <taxon>BOP clade</taxon>
        <taxon>Oryzoideae</taxon>
        <taxon>Oryzeae</taxon>
        <taxon>Zizaniinae</taxon>
        <taxon>Zizania</taxon>
    </lineage>
</organism>
<evidence type="ECO:0000256" key="9">
    <source>
        <dbReference type="SAM" id="SignalP"/>
    </source>
</evidence>
<feature type="transmembrane region" description="Helical" evidence="8">
    <location>
        <begin position="356"/>
        <end position="379"/>
    </location>
</feature>
<keyword evidence="4" id="KW-0677">Repeat</keyword>
<dbReference type="PROSITE" id="PS50011">
    <property type="entry name" value="PROTEIN_KINASE_DOM"/>
    <property type="match status" value="1"/>
</dbReference>
<comment type="caution">
    <text evidence="11">The sequence shown here is derived from an EMBL/GenBank/DDBJ whole genome shotgun (WGS) entry which is preliminary data.</text>
</comment>
<sequence>MGARWRPRLIGGLHPRDALQLLFVFLVLLLQAQAGRGAAALNGEVMALLKLRARVEADPHGAFQDWDPMETTPCRWSGVQCFDGKVEILNLTCRELVGTLAPEIGDLQLLKALLLPKNNFRGKIPKEFGGLTALEVLDLSGNNLDGTIPEELKAIPLLKQLSLHDNQLPEVISSFDIQYIADEQARCLSRKLGCWAGLKHWISFSGLREKYSTNLASNCTFKCCGSNQPFCLYVVHIMKHFNILVRLSGLSEPHIIQNLQSFASAMRRRLLREVGNLPALSGNDAKPSVPANTKETQRAVDVLSLGSGSFAAFPNSDGEVLESVLDVDADADSAAVQSAAANQSIGEASRAKYSKWAYFIILPAAILLISLIVLTILVWRKRGRAQIGPWKTGLSGPLQKAFVTGVQKLNRTELEAACEDFSNIINTFPSCTVFKGTLSSGVEISVVSTAISSIKEWPRSSETCFRKKIDTLSRVNHKNFNNLLGYCLENQPFMRMMVFEFASNGTLSEHLHLKEFEHLDWAARIRIIMGVAYCLQYMHHELSPPVVINDMRSDTIFLTDDYAAKIADVGVWREVATKAKNAKEESSSRSESPPDLASNVYCFGTLLIEIISGKLPEADDHESICNWASGHLKGKSYPNLVDASLKDHNGNELEAVCEVIQECIHPDSSQRPTMRDVTQKLRGVLAVSPEAAAPRLSPLWWAELEILSVEAT</sequence>
<evidence type="ECO:0000256" key="1">
    <source>
        <dbReference type="ARBA" id="ARBA00022614"/>
    </source>
</evidence>
<evidence type="ECO:0000256" key="5">
    <source>
        <dbReference type="ARBA" id="ARBA00022989"/>
    </source>
</evidence>
<dbReference type="PANTHER" id="PTHR46084:SF37">
    <property type="entry name" value="LEUCINE-RICH RECEPTOR-LIKE PROTEIN KINASE-LIKE"/>
    <property type="match status" value="1"/>
</dbReference>
<evidence type="ECO:0000313" key="11">
    <source>
        <dbReference type="EMBL" id="KAG8052968.1"/>
    </source>
</evidence>
<comment type="subcellular location">
    <subcellularLocation>
        <location evidence="7">Endomembrane system</location>
        <topology evidence="7">Single-pass type I membrane protein</topology>
    </subcellularLocation>
</comment>
<keyword evidence="1" id="KW-0433">Leucine-rich repeat</keyword>
<dbReference type="Pfam" id="PF08263">
    <property type="entry name" value="LRRNT_2"/>
    <property type="match status" value="1"/>
</dbReference>
<gene>
    <name evidence="11" type="ORF">GUJ93_ZPchr0001g32764</name>
</gene>
<dbReference type="FunFam" id="3.80.10.10:FF:000129">
    <property type="entry name" value="Leucine-rich repeat receptor-like kinase"/>
    <property type="match status" value="1"/>
</dbReference>
<dbReference type="InterPro" id="IPR013210">
    <property type="entry name" value="LRR_N_plant-typ"/>
</dbReference>
<keyword evidence="12" id="KW-1185">Reference proteome</keyword>
<dbReference type="EMBL" id="JAAALK010000288">
    <property type="protein sequence ID" value="KAG8052968.1"/>
    <property type="molecule type" value="Genomic_DNA"/>
</dbReference>
<dbReference type="GO" id="GO:0012505">
    <property type="term" value="C:endomembrane system"/>
    <property type="evidence" value="ECO:0007669"/>
    <property type="project" value="UniProtKB-SubCell"/>
</dbReference>
<feature type="domain" description="Protein kinase" evidence="10">
    <location>
        <begin position="419"/>
        <end position="685"/>
    </location>
</feature>
<feature type="signal peptide" evidence="9">
    <location>
        <begin position="1"/>
        <end position="34"/>
    </location>
</feature>
<reference evidence="11" key="1">
    <citation type="journal article" date="2021" name="bioRxiv">
        <title>Whole Genome Assembly and Annotation of Northern Wild Rice, Zizania palustris L., Supports a Whole Genome Duplication in the Zizania Genus.</title>
        <authorList>
            <person name="Haas M."/>
            <person name="Kono T."/>
            <person name="Macchietto M."/>
            <person name="Millas R."/>
            <person name="McGilp L."/>
            <person name="Shao M."/>
            <person name="Duquette J."/>
            <person name="Hirsch C.N."/>
            <person name="Kimball J."/>
        </authorList>
    </citation>
    <scope>NUCLEOTIDE SEQUENCE</scope>
    <source>
        <tissue evidence="11">Fresh leaf tissue</tissue>
    </source>
</reference>
<evidence type="ECO:0000256" key="3">
    <source>
        <dbReference type="ARBA" id="ARBA00022729"/>
    </source>
</evidence>
<proteinExistence type="predicted"/>
<evidence type="ECO:0000256" key="8">
    <source>
        <dbReference type="SAM" id="Phobius"/>
    </source>
</evidence>
<evidence type="ECO:0000256" key="2">
    <source>
        <dbReference type="ARBA" id="ARBA00022692"/>
    </source>
</evidence>
<evidence type="ECO:0000259" key="10">
    <source>
        <dbReference type="PROSITE" id="PS50011"/>
    </source>
</evidence>
<keyword evidence="3 9" id="KW-0732">Signal</keyword>
<keyword evidence="6 8" id="KW-0472">Membrane</keyword>
<dbReference type="InterPro" id="IPR001245">
    <property type="entry name" value="Ser-Thr/Tyr_kinase_cat_dom"/>
</dbReference>
<dbReference type="Pfam" id="PF13855">
    <property type="entry name" value="LRR_8"/>
    <property type="match status" value="1"/>
</dbReference>
<evidence type="ECO:0000313" key="12">
    <source>
        <dbReference type="Proteomes" id="UP000729402"/>
    </source>
</evidence>